<keyword evidence="2" id="KW-1185">Reference proteome</keyword>
<dbReference type="RefSeq" id="WP_245776898.1">
    <property type="nucleotide sequence ID" value="NZ_FOLQ01000030.1"/>
</dbReference>
<evidence type="ECO:0000313" key="2">
    <source>
        <dbReference type="Proteomes" id="UP000198598"/>
    </source>
</evidence>
<dbReference type="SUPFAM" id="SSF54427">
    <property type="entry name" value="NTF2-like"/>
    <property type="match status" value="1"/>
</dbReference>
<protein>
    <submittedName>
        <fullName evidence="1">Uncharacterized protein</fullName>
    </submittedName>
</protein>
<dbReference type="InterPro" id="IPR032710">
    <property type="entry name" value="NTF2-like_dom_sf"/>
</dbReference>
<name>A0A1I2G700_9BACT</name>
<dbReference type="Proteomes" id="UP000198598">
    <property type="component" value="Unassembled WGS sequence"/>
</dbReference>
<reference evidence="1 2" key="1">
    <citation type="submission" date="2016-10" db="EMBL/GenBank/DDBJ databases">
        <authorList>
            <person name="de Groot N.N."/>
        </authorList>
    </citation>
    <scope>NUCLEOTIDE SEQUENCE [LARGE SCALE GENOMIC DNA]</scope>
    <source>
        <strain evidence="1 2">DSM 26130</strain>
    </source>
</reference>
<dbReference type="EMBL" id="FOLQ01000030">
    <property type="protein sequence ID" value="SFF13292.1"/>
    <property type="molecule type" value="Genomic_DNA"/>
</dbReference>
<dbReference type="Gene3D" id="3.10.450.50">
    <property type="match status" value="1"/>
</dbReference>
<gene>
    <name evidence="1" type="ORF">SAMN05216167_13028</name>
</gene>
<proteinExistence type="predicted"/>
<evidence type="ECO:0000313" key="1">
    <source>
        <dbReference type="EMBL" id="SFF13292.1"/>
    </source>
</evidence>
<dbReference type="AlphaFoldDB" id="A0A1I2G700"/>
<accession>A0A1I2G700</accession>
<organism evidence="1 2">
    <name type="scientific">Spirosoma endophyticum</name>
    <dbReference type="NCBI Taxonomy" id="662367"/>
    <lineage>
        <taxon>Bacteria</taxon>
        <taxon>Pseudomonadati</taxon>
        <taxon>Bacteroidota</taxon>
        <taxon>Cytophagia</taxon>
        <taxon>Cytophagales</taxon>
        <taxon>Cytophagaceae</taxon>
        <taxon>Spirosoma</taxon>
    </lineage>
</organism>
<sequence length="92" mass="10228">MKTYVLAIILSSLFTRAQAQKTAGQRSGEERLQEIEDRIALKALVDEFSILADRKDIANQLLLFTEEAKVETVNNGQAVSARECSLNCVSRV</sequence>
<dbReference type="STRING" id="662367.SAMN05216167_13028"/>